<sequence>MFTKTAKKSEIFEHWKWIALSFIAGVLAVALTASTAAGGEPTPQALPEEMTESALPMPVMPLMDQRETLASPEEEYQTCLHLWLALAQHEQGAYGEAVATWRTLALPPRTHVWRELAISAALLEQHRYAEAAKLLEVVTHEHPQNPVGFYLLGVAQTEHGLAPPRFDALQSFERAITLADTRHDDSLVPHNWGEIADPQGAYMPIAPPSVSHLLGSLGIDNLPIQAMFQAARLQLHWGEFEIAEERLDRATEAGIDTLSEYRTLEQKLEAEGRTLDAVRVRIKVMKWELNDMQRQAYVPQQFFVR</sequence>
<evidence type="ECO:0000313" key="1">
    <source>
        <dbReference type="EMBL" id="QDU97638.1"/>
    </source>
</evidence>
<dbReference type="EMBL" id="CP036433">
    <property type="protein sequence ID" value="QDU97638.1"/>
    <property type="molecule type" value="Genomic_DNA"/>
</dbReference>
<dbReference type="InterPro" id="IPR011990">
    <property type="entry name" value="TPR-like_helical_dom_sf"/>
</dbReference>
<keyword evidence="2" id="KW-1185">Reference proteome</keyword>
<accession>A0A518E0L8</accession>
<protein>
    <recommendedName>
        <fullName evidence="3">Tetratricopeptide repeat protein</fullName>
    </recommendedName>
</protein>
<dbReference type="Proteomes" id="UP000317648">
    <property type="component" value="Chromosome"/>
</dbReference>
<reference evidence="1 2" key="1">
    <citation type="submission" date="2019-02" db="EMBL/GenBank/DDBJ databases">
        <title>Deep-cultivation of Planctomycetes and their phenomic and genomic characterization uncovers novel biology.</title>
        <authorList>
            <person name="Wiegand S."/>
            <person name="Jogler M."/>
            <person name="Boedeker C."/>
            <person name="Pinto D."/>
            <person name="Vollmers J."/>
            <person name="Rivas-Marin E."/>
            <person name="Kohn T."/>
            <person name="Peeters S.H."/>
            <person name="Heuer A."/>
            <person name="Rast P."/>
            <person name="Oberbeckmann S."/>
            <person name="Bunk B."/>
            <person name="Jeske O."/>
            <person name="Meyerdierks A."/>
            <person name="Storesund J.E."/>
            <person name="Kallscheuer N."/>
            <person name="Luecker S."/>
            <person name="Lage O.M."/>
            <person name="Pohl T."/>
            <person name="Merkel B.J."/>
            <person name="Hornburger P."/>
            <person name="Mueller R.-W."/>
            <person name="Bruemmer F."/>
            <person name="Labrenz M."/>
            <person name="Spormann A.M."/>
            <person name="Op den Camp H."/>
            <person name="Overmann J."/>
            <person name="Amann R."/>
            <person name="Jetten M.S.M."/>
            <person name="Mascher T."/>
            <person name="Medema M.H."/>
            <person name="Devos D.P."/>
            <person name="Kaster A.-K."/>
            <person name="Ovreas L."/>
            <person name="Rohde M."/>
            <person name="Galperin M.Y."/>
            <person name="Jogler C."/>
        </authorList>
    </citation>
    <scope>NUCLEOTIDE SEQUENCE [LARGE SCALE GENOMIC DNA]</scope>
    <source>
        <strain evidence="1 2">Pla85_3_4</strain>
    </source>
</reference>
<proteinExistence type="predicted"/>
<dbReference type="RefSeq" id="WP_145056401.1">
    <property type="nucleotide sequence ID" value="NZ_CP036433.1"/>
</dbReference>
<dbReference type="Gene3D" id="1.25.40.10">
    <property type="entry name" value="Tetratricopeptide repeat domain"/>
    <property type="match status" value="1"/>
</dbReference>
<name>A0A518E0L8_9BACT</name>
<evidence type="ECO:0008006" key="3">
    <source>
        <dbReference type="Google" id="ProtNLM"/>
    </source>
</evidence>
<dbReference type="SUPFAM" id="SSF48452">
    <property type="entry name" value="TPR-like"/>
    <property type="match status" value="1"/>
</dbReference>
<gene>
    <name evidence="1" type="ORF">Pla8534_54890</name>
</gene>
<evidence type="ECO:0000313" key="2">
    <source>
        <dbReference type="Proteomes" id="UP000317648"/>
    </source>
</evidence>
<organism evidence="1 2">
    <name type="scientific">Lignipirellula cremea</name>
    <dbReference type="NCBI Taxonomy" id="2528010"/>
    <lineage>
        <taxon>Bacteria</taxon>
        <taxon>Pseudomonadati</taxon>
        <taxon>Planctomycetota</taxon>
        <taxon>Planctomycetia</taxon>
        <taxon>Pirellulales</taxon>
        <taxon>Pirellulaceae</taxon>
        <taxon>Lignipirellula</taxon>
    </lineage>
</organism>
<dbReference type="KEGG" id="lcre:Pla8534_54890"/>
<dbReference type="AlphaFoldDB" id="A0A518E0L8"/>